<proteinExistence type="predicted"/>
<name>A0A1I3GSK1_9GAMM</name>
<evidence type="ECO:0000313" key="1">
    <source>
        <dbReference type="EMBL" id="SFI26394.1"/>
    </source>
</evidence>
<dbReference type="EMBL" id="FORC01000001">
    <property type="protein sequence ID" value="SFI26394.1"/>
    <property type="molecule type" value="Genomic_DNA"/>
</dbReference>
<gene>
    <name evidence="1" type="ORF">SAMN05216602_0325</name>
</gene>
<protein>
    <submittedName>
        <fullName evidence="1">Uncharacterized protein</fullName>
    </submittedName>
</protein>
<dbReference type="OrthoDB" id="6058590at2"/>
<dbReference type="RefSeq" id="WP_074880149.1">
    <property type="nucleotide sequence ID" value="NZ_FORC01000001.1"/>
</dbReference>
<keyword evidence="2" id="KW-1185">Reference proteome</keyword>
<organism evidence="1 2">
    <name type="scientific">Phytopseudomonas argentinensis</name>
    <dbReference type="NCBI Taxonomy" id="289370"/>
    <lineage>
        <taxon>Bacteria</taxon>
        <taxon>Pseudomonadati</taxon>
        <taxon>Pseudomonadota</taxon>
        <taxon>Gammaproteobacteria</taxon>
        <taxon>Pseudomonadales</taxon>
        <taxon>Pseudomonadaceae</taxon>
        <taxon>Phytopseudomonas</taxon>
    </lineage>
</organism>
<dbReference type="AlphaFoldDB" id="A0A1I3GSK1"/>
<evidence type="ECO:0000313" key="2">
    <source>
        <dbReference type="Proteomes" id="UP000183018"/>
    </source>
</evidence>
<accession>A0A1I3GSK1</accession>
<sequence>MNEHFPLAYRWFIAKGLENWEPWYLIDDKQSILLPPNLSSNEFASNAFNLELGADFDVYLFARRQDRDDFAFFVIHDGKIEDKVITAHLSFSKNREVNSPLTYEQIEMSFTRWIRDVVLVDLDDCMNEYDLKHS</sequence>
<dbReference type="Proteomes" id="UP000183018">
    <property type="component" value="Unassembled WGS sequence"/>
</dbReference>
<reference evidence="2" key="1">
    <citation type="submission" date="2016-10" db="EMBL/GenBank/DDBJ databases">
        <authorList>
            <person name="Varghese N."/>
            <person name="Submissions S."/>
        </authorList>
    </citation>
    <scope>NUCLEOTIDE SEQUENCE [LARGE SCALE GENOMIC DNA]</scope>
    <source>
        <strain evidence="2">LMG 22563</strain>
    </source>
</reference>